<proteinExistence type="predicted"/>
<reference evidence="2" key="2">
    <citation type="submission" date="2020-01" db="EMBL/GenBank/DDBJ databases">
        <authorList>
            <person name="Richard D."/>
        </authorList>
    </citation>
    <scope>NUCLEOTIDE SEQUENCE</scope>
    <source>
        <strain evidence="2">JP541</strain>
    </source>
</reference>
<dbReference type="KEGG" id="xcm:J164_01583"/>
<keyword evidence="3" id="KW-1185">Reference proteome</keyword>
<dbReference type="AlphaFoldDB" id="A0A0U5FHQ1"/>
<dbReference type="PATRIC" id="fig|434928.28.peg.1604"/>
<name>A0A0U5FHQ1_XANCI</name>
<comment type="caution">
    <text evidence="1">The sequence shown here is derived from an EMBL/GenBank/DDBJ whole genome shotgun (WGS) entry which is preliminary data.</text>
</comment>
<reference evidence="1 3" key="1">
    <citation type="submission" date="2014-09" db="EMBL/GenBank/DDBJ databases">
        <authorList>
            <person name="Regsiter A."/>
        </authorList>
    </citation>
    <scope>NUCLEOTIDE SEQUENCE [LARGE SCALE GENOMIC DNA]</scope>
</reference>
<dbReference type="Proteomes" id="UP000052230">
    <property type="component" value="Unassembled WGS sequence"/>
</dbReference>
<evidence type="ECO:0000313" key="1">
    <source>
        <dbReference type="EMBL" id="CEG15702.1"/>
    </source>
</evidence>
<evidence type="ECO:0000313" key="2">
    <source>
        <dbReference type="EMBL" id="MBD4337662.1"/>
    </source>
</evidence>
<evidence type="ECO:0000313" key="3">
    <source>
        <dbReference type="Proteomes" id="UP000052230"/>
    </source>
</evidence>
<sequence>MQYSDNHEAKSGDLIQIDTLYRGKVIACMDTADYLPGQESWGYLGEGIMVDMDFCGLVHYTQESALAEELVLLQRGTSPLQGS</sequence>
<dbReference type="KEGG" id="xcu:J159_01583"/>
<organism evidence="1 3">
    <name type="scientific">Xanthomonas citri pv. citri</name>
    <dbReference type="NCBI Taxonomy" id="611301"/>
    <lineage>
        <taxon>Bacteria</taxon>
        <taxon>Pseudomonadati</taxon>
        <taxon>Pseudomonadota</taxon>
        <taxon>Gammaproteobacteria</taxon>
        <taxon>Lysobacterales</taxon>
        <taxon>Lysobacteraceae</taxon>
        <taxon>Xanthomonas</taxon>
    </lineage>
</organism>
<dbReference type="EMBL" id="CCXZ01000113">
    <property type="protein sequence ID" value="CEG15702.1"/>
    <property type="molecule type" value="Genomic_DNA"/>
</dbReference>
<protein>
    <submittedName>
        <fullName evidence="1">Uncharacterized protein</fullName>
    </submittedName>
</protein>
<dbReference type="KEGG" id="xcn:J169_01583"/>
<dbReference type="KEGG" id="xcw:J162_01583"/>
<accession>A0A0U5FHQ1</accession>
<dbReference type="RefSeq" id="WP_040107741.1">
    <property type="nucleotide sequence ID" value="NZ_JAABGR010000001.1"/>
</dbReference>
<gene>
    <name evidence="2" type="ORF">GUH15_16685</name>
    <name evidence="1" type="ORF">XAC3562_210162</name>
</gene>
<dbReference type="EMBL" id="JAABFR010001269">
    <property type="protein sequence ID" value="MBD4337662.1"/>
    <property type="molecule type" value="Genomic_DNA"/>
</dbReference>
<dbReference type="Proteomes" id="UP000653002">
    <property type="component" value="Unassembled WGS sequence"/>
</dbReference>
<dbReference type="KEGG" id="xcr:J163_01583"/>
<dbReference type="KEGG" id="xcf:J172_01578"/>